<name>E4Z4R3_OIKDI</name>
<gene>
    <name evidence="3" type="ORF">GSOID_T00026407001</name>
</gene>
<protein>
    <recommendedName>
        <fullName evidence="2">ZP domain-containing protein</fullName>
    </recommendedName>
</protein>
<evidence type="ECO:0000313" key="3">
    <source>
        <dbReference type="EMBL" id="CBY42691.1"/>
    </source>
</evidence>
<keyword evidence="1" id="KW-1015">Disulfide bond</keyword>
<proteinExistence type="predicted"/>
<dbReference type="Pfam" id="PF00100">
    <property type="entry name" value="Zona_pellucida"/>
    <property type="match status" value="1"/>
</dbReference>
<reference evidence="3" key="1">
    <citation type="journal article" date="2010" name="Science">
        <title>Plasticity of animal genome architecture unmasked by rapid evolution of a pelagic tunicate.</title>
        <authorList>
            <person name="Denoeud F."/>
            <person name="Henriet S."/>
            <person name="Mungpakdee S."/>
            <person name="Aury J.M."/>
            <person name="Da Silva C."/>
            <person name="Brinkmann H."/>
            <person name="Mikhaleva J."/>
            <person name="Olsen L.C."/>
            <person name="Jubin C."/>
            <person name="Canestro C."/>
            <person name="Bouquet J.M."/>
            <person name="Danks G."/>
            <person name="Poulain J."/>
            <person name="Campsteijn C."/>
            <person name="Adamski M."/>
            <person name="Cross I."/>
            <person name="Yadetie F."/>
            <person name="Muffato M."/>
            <person name="Louis A."/>
            <person name="Butcher S."/>
            <person name="Tsagkogeorga G."/>
            <person name="Konrad A."/>
            <person name="Singh S."/>
            <person name="Jensen M.F."/>
            <person name="Cong E.H."/>
            <person name="Eikeseth-Otteraa H."/>
            <person name="Noel B."/>
            <person name="Anthouard V."/>
            <person name="Porcel B.M."/>
            <person name="Kachouri-Lafond R."/>
            <person name="Nishino A."/>
            <person name="Ugolini M."/>
            <person name="Chourrout P."/>
            <person name="Nishida H."/>
            <person name="Aasland R."/>
            <person name="Huzurbazar S."/>
            <person name="Westhof E."/>
            <person name="Delsuc F."/>
            <person name="Lehrach H."/>
            <person name="Reinhardt R."/>
            <person name="Weissenbach J."/>
            <person name="Roy S.W."/>
            <person name="Artiguenave F."/>
            <person name="Postlethwait J.H."/>
            <person name="Manak J.R."/>
            <person name="Thompson E.M."/>
            <person name="Jaillon O."/>
            <person name="Du Pasquier L."/>
            <person name="Boudinot P."/>
            <person name="Liberles D.A."/>
            <person name="Volff J.N."/>
            <person name="Philippe H."/>
            <person name="Lenhard B."/>
            <person name="Roest Crollius H."/>
            <person name="Wincker P."/>
            <person name="Chourrout D."/>
        </authorList>
    </citation>
    <scope>NUCLEOTIDE SEQUENCE [LARGE SCALE GENOMIC DNA]</scope>
</reference>
<dbReference type="PROSITE" id="PS51034">
    <property type="entry name" value="ZP_2"/>
    <property type="match status" value="1"/>
</dbReference>
<dbReference type="Gene3D" id="2.60.40.4100">
    <property type="entry name" value="Zona pellucida, ZP-C domain"/>
    <property type="match status" value="1"/>
</dbReference>
<evidence type="ECO:0000259" key="2">
    <source>
        <dbReference type="PROSITE" id="PS51034"/>
    </source>
</evidence>
<feature type="domain" description="ZP" evidence="2">
    <location>
        <begin position="1"/>
        <end position="179"/>
    </location>
</feature>
<organism evidence="3">
    <name type="scientific">Oikopleura dioica</name>
    <name type="common">Tunicate</name>
    <dbReference type="NCBI Taxonomy" id="34765"/>
    <lineage>
        <taxon>Eukaryota</taxon>
        <taxon>Metazoa</taxon>
        <taxon>Chordata</taxon>
        <taxon>Tunicata</taxon>
        <taxon>Appendicularia</taxon>
        <taxon>Copelata</taxon>
        <taxon>Oikopleuridae</taxon>
        <taxon>Oikopleura</taxon>
    </lineage>
</organism>
<dbReference type="AlphaFoldDB" id="E4Z4R3"/>
<accession>E4Z4R3</accession>
<dbReference type="EMBL" id="FN657406">
    <property type="protein sequence ID" value="CBY42691.1"/>
    <property type="molecule type" value="Genomic_DNA"/>
</dbReference>
<feature type="non-terminal residue" evidence="3">
    <location>
        <position position="1"/>
    </location>
</feature>
<dbReference type="Proteomes" id="UP000011014">
    <property type="component" value="Unassembled WGS sequence"/>
</dbReference>
<dbReference type="InterPro" id="IPR042235">
    <property type="entry name" value="ZP-C_dom"/>
</dbReference>
<sequence length="179" mass="19418">LSDTLTIGLSIVTGRVISRKYEIDFSCNYNSFADASTMIRASNVLFEDITFDLNDAQPAELAFEFGLNFYESADFTSQADLTNGAFQPGTSLFGRIAPKSALAAALEFSVGKCTVEDTSISQSLDILDQCPVDGTAFQFRDLQSDQSAVQFSFEGFVFPTSADDTTIDVTCAVNICERV</sequence>
<evidence type="ECO:0000256" key="1">
    <source>
        <dbReference type="ARBA" id="ARBA00023157"/>
    </source>
</evidence>
<dbReference type="InterPro" id="IPR001507">
    <property type="entry name" value="ZP_dom"/>
</dbReference>
<dbReference type="InterPro" id="IPR055355">
    <property type="entry name" value="ZP-C"/>
</dbReference>